<gene>
    <name evidence="2" type="primary">HSP31</name>
    <name evidence="2" type="ORF">SNEC2469_LOCUS10774</name>
</gene>
<evidence type="ECO:0000256" key="1">
    <source>
        <dbReference type="SAM" id="MobiDB-lite"/>
    </source>
</evidence>
<keyword evidence="3" id="KW-1185">Reference proteome</keyword>
<protein>
    <submittedName>
        <fullName evidence="2">HSP31 protein</fullName>
    </submittedName>
</protein>
<reference evidence="2" key="1">
    <citation type="submission" date="2021-02" db="EMBL/GenBank/DDBJ databases">
        <authorList>
            <person name="Dougan E. K."/>
            <person name="Rhodes N."/>
            <person name="Thang M."/>
            <person name="Chan C."/>
        </authorList>
    </citation>
    <scope>NUCLEOTIDE SEQUENCE</scope>
</reference>
<accession>A0A812QN45</accession>
<dbReference type="OrthoDB" id="435109at2759"/>
<dbReference type="AlphaFoldDB" id="A0A812QN45"/>
<name>A0A812QN45_9DINO</name>
<dbReference type="EMBL" id="CAJNJA010017135">
    <property type="protein sequence ID" value="CAE7395007.1"/>
    <property type="molecule type" value="Genomic_DNA"/>
</dbReference>
<dbReference type="Proteomes" id="UP000601435">
    <property type="component" value="Unassembled WGS sequence"/>
</dbReference>
<sequence length="112" mass="12550">MALALWGWSLNSLPPPRKPTEAGGDQDLPPVLPVDEDLHVQLRLSNGCEPLLLDDGEICRRARMDTGDFGVPSLETRQSYFSNSMPKRAEPPAPPNRILHNRHKVLVENMMK</sequence>
<proteinExistence type="predicted"/>
<feature type="region of interest" description="Disordered" evidence="1">
    <location>
        <begin position="1"/>
        <end position="32"/>
    </location>
</feature>
<evidence type="ECO:0000313" key="3">
    <source>
        <dbReference type="Proteomes" id="UP000601435"/>
    </source>
</evidence>
<organism evidence="2 3">
    <name type="scientific">Symbiodinium necroappetens</name>
    <dbReference type="NCBI Taxonomy" id="1628268"/>
    <lineage>
        <taxon>Eukaryota</taxon>
        <taxon>Sar</taxon>
        <taxon>Alveolata</taxon>
        <taxon>Dinophyceae</taxon>
        <taxon>Suessiales</taxon>
        <taxon>Symbiodiniaceae</taxon>
        <taxon>Symbiodinium</taxon>
    </lineage>
</organism>
<comment type="caution">
    <text evidence="2">The sequence shown here is derived from an EMBL/GenBank/DDBJ whole genome shotgun (WGS) entry which is preliminary data.</text>
</comment>
<feature type="non-terminal residue" evidence="2">
    <location>
        <position position="112"/>
    </location>
</feature>
<evidence type="ECO:0000313" key="2">
    <source>
        <dbReference type="EMBL" id="CAE7395007.1"/>
    </source>
</evidence>